<dbReference type="InterPro" id="IPR000866">
    <property type="entry name" value="AhpC/TSA"/>
</dbReference>
<dbReference type="InterPro" id="IPR050553">
    <property type="entry name" value="Thioredoxin_ResA/DsbE_sf"/>
</dbReference>
<evidence type="ECO:0000256" key="4">
    <source>
        <dbReference type="ARBA" id="ARBA00023284"/>
    </source>
</evidence>
<keyword evidence="2" id="KW-0201">Cytochrome c-type biogenesis</keyword>
<dbReference type="SUPFAM" id="SSF52833">
    <property type="entry name" value="Thioredoxin-like"/>
    <property type="match status" value="1"/>
</dbReference>
<dbReference type="InterPro" id="IPR017937">
    <property type="entry name" value="Thioredoxin_CS"/>
</dbReference>
<dbReference type="InterPro" id="IPR025380">
    <property type="entry name" value="DUF4369"/>
</dbReference>
<proteinExistence type="predicted"/>
<dbReference type="GO" id="GO:0017004">
    <property type="term" value="P:cytochrome complex assembly"/>
    <property type="evidence" value="ECO:0007669"/>
    <property type="project" value="UniProtKB-KW"/>
</dbReference>
<dbReference type="Pfam" id="PF14289">
    <property type="entry name" value="DUF4369"/>
    <property type="match status" value="1"/>
</dbReference>
<dbReference type="EMBL" id="SOZE01000006">
    <property type="protein sequence ID" value="TFF38592.1"/>
    <property type="molecule type" value="Genomic_DNA"/>
</dbReference>
<evidence type="ECO:0000256" key="1">
    <source>
        <dbReference type="ARBA" id="ARBA00004196"/>
    </source>
</evidence>
<comment type="caution">
    <text evidence="6">The sequence shown here is derived from an EMBL/GenBank/DDBJ whole genome shotgun (WGS) entry which is preliminary data.</text>
</comment>
<dbReference type="CDD" id="cd02966">
    <property type="entry name" value="TlpA_like_family"/>
    <property type="match status" value="1"/>
</dbReference>
<evidence type="ECO:0000256" key="2">
    <source>
        <dbReference type="ARBA" id="ARBA00022748"/>
    </source>
</evidence>
<dbReference type="PROSITE" id="PS51352">
    <property type="entry name" value="THIOREDOXIN_2"/>
    <property type="match status" value="1"/>
</dbReference>
<dbReference type="PROSITE" id="PS00194">
    <property type="entry name" value="THIOREDOXIN_1"/>
    <property type="match status" value="1"/>
</dbReference>
<dbReference type="GO" id="GO:0016209">
    <property type="term" value="F:antioxidant activity"/>
    <property type="evidence" value="ECO:0007669"/>
    <property type="project" value="InterPro"/>
</dbReference>
<name>A0A4Y8SIC3_9SPHI</name>
<reference evidence="6 7" key="1">
    <citation type="journal article" date="2017" name="Int. J. Syst. Evol. Microbiol.">
        <title>Mucilaginibacterpsychrotolerans sp. nov., isolated from peatlands.</title>
        <authorList>
            <person name="Deng Y."/>
            <person name="Shen L."/>
            <person name="Xu B."/>
            <person name="Liu Y."/>
            <person name="Gu Z."/>
            <person name="Liu H."/>
            <person name="Zhou Y."/>
        </authorList>
    </citation>
    <scope>NUCLEOTIDE SEQUENCE [LARGE SCALE GENOMIC DNA]</scope>
    <source>
        <strain evidence="6 7">NH7-4</strain>
    </source>
</reference>
<dbReference type="PANTHER" id="PTHR42852">
    <property type="entry name" value="THIOL:DISULFIDE INTERCHANGE PROTEIN DSBE"/>
    <property type="match status" value="1"/>
</dbReference>
<dbReference type="PANTHER" id="PTHR42852:SF6">
    <property type="entry name" value="THIOL:DISULFIDE INTERCHANGE PROTEIN DSBE"/>
    <property type="match status" value="1"/>
</dbReference>
<keyword evidence="4" id="KW-0676">Redox-active center</keyword>
<dbReference type="OrthoDB" id="9794348at2"/>
<keyword evidence="7" id="KW-1185">Reference proteome</keyword>
<organism evidence="6 7">
    <name type="scientific">Mucilaginibacter psychrotolerans</name>
    <dbReference type="NCBI Taxonomy" id="1524096"/>
    <lineage>
        <taxon>Bacteria</taxon>
        <taxon>Pseudomonadati</taxon>
        <taxon>Bacteroidota</taxon>
        <taxon>Sphingobacteriia</taxon>
        <taxon>Sphingobacteriales</taxon>
        <taxon>Sphingobacteriaceae</taxon>
        <taxon>Mucilaginibacter</taxon>
    </lineage>
</organism>
<gene>
    <name evidence="6" type="ORF">E2R66_08455</name>
</gene>
<dbReference type="Pfam" id="PF00578">
    <property type="entry name" value="AhpC-TSA"/>
    <property type="match status" value="1"/>
</dbReference>
<dbReference type="InterPro" id="IPR036249">
    <property type="entry name" value="Thioredoxin-like_sf"/>
</dbReference>
<dbReference type="AlphaFoldDB" id="A0A4Y8SIC3"/>
<dbReference type="Gene3D" id="3.40.30.10">
    <property type="entry name" value="Glutaredoxin"/>
    <property type="match status" value="1"/>
</dbReference>
<protein>
    <submittedName>
        <fullName evidence="6">AhpC/TSA family protein</fullName>
    </submittedName>
</protein>
<accession>A0A4Y8SIC3</accession>
<evidence type="ECO:0000313" key="7">
    <source>
        <dbReference type="Proteomes" id="UP000297540"/>
    </source>
</evidence>
<keyword evidence="3" id="KW-1015">Disulfide bond</keyword>
<evidence type="ECO:0000259" key="5">
    <source>
        <dbReference type="PROSITE" id="PS51352"/>
    </source>
</evidence>
<dbReference type="InterPro" id="IPR013766">
    <property type="entry name" value="Thioredoxin_domain"/>
</dbReference>
<evidence type="ECO:0000313" key="6">
    <source>
        <dbReference type="EMBL" id="TFF38592.1"/>
    </source>
</evidence>
<comment type="subcellular location">
    <subcellularLocation>
        <location evidence="1">Cell envelope</location>
    </subcellularLocation>
</comment>
<dbReference type="Proteomes" id="UP000297540">
    <property type="component" value="Unassembled WGS sequence"/>
</dbReference>
<dbReference type="GO" id="GO:0016491">
    <property type="term" value="F:oxidoreductase activity"/>
    <property type="evidence" value="ECO:0007669"/>
    <property type="project" value="InterPro"/>
</dbReference>
<sequence length="365" mass="39710">MAALPFAAAAQQQYTIDGTIGKVKFPAKAYVAYQDRGQMKFDSATVQPDGKFIIKGNVSVPMKAFVMVAQNGENLNSRPSPDQVGVYLENGTTVITTPDSLFRANVGGTPLNKDQQEMISLLLPFKKTEAEMSAGFKAAEGNSDEQAQIQQAFESMALAKLQIQMGFIESHPKSLVSLNLLRSAVDPGKYPEKADSLFNSFSEELKASPAGQSYLNKIGKSKALTVGGMAPDFVLKNTKDQDVSLSSFKGKYVLVDFWASWCGPCRRDNPNVVKAYKKYKSKNFTILGVSLDGGDNAKAKWMDAIAKDGLTWDQVSDLKGWGSYAVQLYHINAVPTNFLIDPTGKIIGKDLHGDELEAKLATILL</sequence>
<feature type="domain" description="Thioredoxin" evidence="5">
    <location>
        <begin position="224"/>
        <end position="365"/>
    </location>
</feature>
<evidence type="ECO:0000256" key="3">
    <source>
        <dbReference type="ARBA" id="ARBA00023157"/>
    </source>
</evidence>
<dbReference type="GO" id="GO:0030313">
    <property type="term" value="C:cell envelope"/>
    <property type="evidence" value="ECO:0007669"/>
    <property type="project" value="UniProtKB-SubCell"/>
</dbReference>